<accession>A0A1H9AZE3</accession>
<keyword evidence="4" id="KW-1003">Cell membrane</keyword>
<evidence type="ECO:0000256" key="6">
    <source>
        <dbReference type="ARBA" id="ARBA00022989"/>
    </source>
</evidence>
<keyword evidence="5 8" id="KW-0812">Transmembrane</keyword>
<evidence type="ECO:0000256" key="5">
    <source>
        <dbReference type="ARBA" id="ARBA00022692"/>
    </source>
</evidence>
<keyword evidence="3" id="KW-0813">Transport</keyword>
<dbReference type="InterPro" id="IPR007208">
    <property type="entry name" value="MrpF/PhaF-like"/>
</dbReference>
<evidence type="ECO:0000256" key="2">
    <source>
        <dbReference type="ARBA" id="ARBA00009212"/>
    </source>
</evidence>
<comment type="subcellular location">
    <subcellularLocation>
        <location evidence="1">Cell membrane</location>
        <topology evidence="1">Multi-pass membrane protein</topology>
    </subcellularLocation>
</comment>
<comment type="similarity">
    <text evidence="2">Belongs to the CPA3 antiporters (TC 2.A.63) subunit F family.</text>
</comment>
<evidence type="ECO:0000256" key="7">
    <source>
        <dbReference type="ARBA" id="ARBA00023136"/>
    </source>
</evidence>
<feature type="transmembrane region" description="Helical" evidence="8">
    <location>
        <begin position="58"/>
        <end position="79"/>
    </location>
</feature>
<name>A0A1H9AZE3_9ACTN</name>
<dbReference type="PANTHER" id="PTHR34702">
    <property type="entry name" value="NA(+)/H(+) ANTIPORTER SUBUNIT F1"/>
    <property type="match status" value="1"/>
</dbReference>
<protein>
    <submittedName>
        <fullName evidence="9">Multicomponent Na+:H+ antiporter subunit F</fullName>
    </submittedName>
</protein>
<reference evidence="9 10" key="1">
    <citation type="submission" date="2016-10" db="EMBL/GenBank/DDBJ databases">
        <authorList>
            <person name="de Groot N.N."/>
        </authorList>
    </citation>
    <scope>NUCLEOTIDE SEQUENCE [LARGE SCALE GENOMIC DNA]</scope>
    <source>
        <strain evidence="9 10">CGMCC 4.3519</strain>
    </source>
</reference>
<dbReference type="GO" id="GO:0015385">
    <property type="term" value="F:sodium:proton antiporter activity"/>
    <property type="evidence" value="ECO:0007669"/>
    <property type="project" value="TreeGrafter"/>
</dbReference>
<organism evidence="9 10">
    <name type="scientific">Streptomyces radiopugnans</name>
    <dbReference type="NCBI Taxonomy" id="403935"/>
    <lineage>
        <taxon>Bacteria</taxon>
        <taxon>Bacillati</taxon>
        <taxon>Actinomycetota</taxon>
        <taxon>Actinomycetes</taxon>
        <taxon>Kitasatosporales</taxon>
        <taxon>Streptomycetaceae</taxon>
        <taxon>Streptomyces</taxon>
    </lineage>
</organism>
<keyword evidence="6 8" id="KW-1133">Transmembrane helix</keyword>
<feature type="transmembrane region" description="Helical" evidence="8">
    <location>
        <begin position="31"/>
        <end position="52"/>
    </location>
</feature>
<dbReference type="STRING" id="403935.SAMN05216481_10288"/>
<proteinExistence type="inferred from homology"/>
<dbReference type="EMBL" id="FOET01000002">
    <property type="protein sequence ID" value="SEP81857.1"/>
    <property type="molecule type" value="Genomic_DNA"/>
</dbReference>
<evidence type="ECO:0000256" key="1">
    <source>
        <dbReference type="ARBA" id="ARBA00004651"/>
    </source>
</evidence>
<keyword evidence="7 8" id="KW-0472">Membrane</keyword>
<evidence type="ECO:0000256" key="3">
    <source>
        <dbReference type="ARBA" id="ARBA00022448"/>
    </source>
</evidence>
<gene>
    <name evidence="9" type="ORF">SAMN05216481_10288</name>
</gene>
<dbReference type="GO" id="GO:0005886">
    <property type="term" value="C:plasma membrane"/>
    <property type="evidence" value="ECO:0007669"/>
    <property type="project" value="UniProtKB-SubCell"/>
</dbReference>
<evidence type="ECO:0000256" key="4">
    <source>
        <dbReference type="ARBA" id="ARBA00022475"/>
    </source>
</evidence>
<sequence length="86" mass="8958">MVATVALALLGVTAVLVVHRLVRGPHALDRIVAVEILVTTVVAGAAVAVAVWDYTSAVLVLLVLALLGFIGSVTAARLAEEREDMR</sequence>
<feature type="transmembrane region" description="Helical" evidence="8">
    <location>
        <begin position="6"/>
        <end position="22"/>
    </location>
</feature>
<evidence type="ECO:0000313" key="9">
    <source>
        <dbReference type="EMBL" id="SEP81857.1"/>
    </source>
</evidence>
<keyword evidence="10" id="KW-1185">Reference proteome</keyword>
<dbReference type="AlphaFoldDB" id="A0A1H9AZE3"/>
<dbReference type="Proteomes" id="UP000199055">
    <property type="component" value="Unassembled WGS sequence"/>
</dbReference>
<evidence type="ECO:0000313" key="10">
    <source>
        <dbReference type="Proteomes" id="UP000199055"/>
    </source>
</evidence>
<dbReference type="Pfam" id="PF04066">
    <property type="entry name" value="MrpF_PhaF"/>
    <property type="match status" value="1"/>
</dbReference>
<dbReference type="PANTHER" id="PTHR34702:SF1">
    <property type="entry name" value="NA(+)_H(+) ANTIPORTER SUBUNIT F"/>
    <property type="match status" value="1"/>
</dbReference>
<evidence type="ECO:0000256" key="8">
    <source>
        <dbReference type="SAM" id="Phobius"/>
    </source>
</evidence>